<accession>A0A1G7KE46</accession>
<dbReference type="InterPro" id="IPR032466">
    <property type="entry name" value="Metal_Hydrolase"/>
</dbReference>
<dbReference type="RefSeq" id="WP_092690721.1">
    <property type="nucleotide sequence ID" value="NZ_FNBK01000005.1"/>
</dbReference>
<dbReference type="STRING" id="660518.SAMN05216218_105269"/>
<reference evidence="4" key="1">
    <citation type="submission" date="2016-10" db="EMBL/GenBank/DDBJ databases">
        <authorList>
            <person name="Varghese N."/>
            <person name="Submissions S."/>
        </authorList>
    </citation>
    <scope>NUCLEOTIDE SEQUENCE [LARGE SCALE GENOMIC DNA]</scope>
    <source>
        <strain evidence="4">IBRC-M 10760</strain>
    </source>
</reference>
<evidence type="ECO:0000256" key="1">
    <source>
        <dbReference type="ARBA" id="ARBA00023239"/>
    </source>
</evidence>
<dbReference type="Gene3D" id="3.20.20.140">
    <property type="entry name" value="Metal-dependent hydrolases"/>
    <property type="match status" value="1"/>
</dbReference>
<dbReference type="GO" id="GO:0016787">
    <property type="term" value="F:hydrolase activity"/>
    <property type="evidence" value="ECO:0007669"/>
    <property type="project" value="InterPro"/>
</dbReference>
<dbReference type="GO" id="GO:0016831">
    <property type="term" value="F:carboxy-lyase activity"/>
    <property type="evidence" value="ECO:0007669"/>
    <property type="project" value="InterPro"/>
</dbReference>
<keyword evidence="1" id="KW-0456">Lyase</keyword>
<dbReference type="PANTHER" id="PTHR21240">
    <property type="entry name" value="2-AMINO-3-CARBOXYLMUCONATE-6-SEMIALDEHYDE DECARBOXYLASE"/>
    <property type="match status" value="1"/>
</dbReference>
<sequence>MSTQTVKTFDDIETVVDLDFHLVENEEDVVPYLEEPFQGLVTRPDVEAPNNYNMTKFFLDGVGGDIGPDAAATPAEIKAVMEELGIDRATLNPGLNLNLVTVPHDRYAVALASAYNEWVTETVLDSAEGMYGTIRICLRDPQRAVAEIEKWQDTDEIVGVMLGPPGFRNPLGHPRFDPVYEALEAAGLPLLIHNSVLSLQHVFPGQFEGINTFLEARAVGHPMGQMLHLARLIVSGVPERYPDLDFVIQESGLGWIPYLMRRLDYYYSARREDAPYLKRPPSEYVDQSFYFTTQPIEGAEDPEYVQQIIEWIGPDNVMFASDYPHSDFDNSNALYKALRSGFEPAQIENIYGSTALEVLDY</sequence>
<keyword evidence="4" id="KW-1185">Reference proteome</keyword>
<dbReference type="GO" id="GO:0005737">
    <property type="term" value="C:cytoplasm"/>
    <property type="evidence" value="ECO:0007669"/>
    <property type="project" value="TreeGrafter"/>
</dbReference>
<evidence type="ECO:0000313" key="3">
    <source>
        <dbReference type="EMBL" id="SDF35426.1"/>
    </source>
</evidence>
<dbReference type="InterPro" id="IPR006680">
    <property type="entry name" value="Amidohydro-rel"/>
</dbReference>
<dbReference type="Proteomes" id="UP000199076">
    <property type="component" value="Unassembled WGS sequence"/>
</dbReference>
<name>A0A1G7KE46_9EURY</name>
<dbReference type="AlphaFoldDB" id="A0A1G7KE46"/>
<dbReference type="PANTHER" id="PTHR21240:SF28">
    <property type="entry name" value="ISO-OROTATE DECARBOXYLASE (EUROFUNG)"/>
    <property type="match status" value="1"/>
</dbReference>
<evidence type="ECO:0000313" key="4">
    <source>
        <dbReference type="Proteomes" id="UP000199076"/>
    </source>
</evidence>
<dbReference type="Pfam" id="PF04909">
    <property type="entry name" value="Amidohydro_2"/>
    <property type="match status" value="1"/>
</dbReference>
<organism evidence="3 4">
    <name type="scientific">Halorientalis regularis</name>
    <dbReference type="NCBI Taxonomy" id="660518"/>
    <lineage>
        <taxon>Archaea</taxon>
        <taxon>Methanobacteriati</taxon>
        <taxon>Methanobacteriota</taxon>
        <taxon>Stenosarchaea group</taxon>
        <taxon>Halobacteria</taxon>
        <taxon>Halobacteriales</taxon>
        <taxon>Haloarculaceae</taxon>
        <taxon>Halorientalis</taxon>
    </lineage>
</organism>
<dbReference type="SUPFAM" id="SSF51556">
    <property type="entry name" value="Metallo-dependent hydrolases"/>
    <property type="match status" value="1"/>
</dbReference>
<evidence type="ECO:0000259" key="2">
    <source>
        <dbReference type="Pfam" id="PF04909"/>
    </source>
</evidence>
<feature type="domain" description="Amidohydrolase-related" evidence="2">
    <location>
        <begin position="19"/>
        <end position="359"/>
    </location>
</feature>
<gene>
    <name evidence="3" type="ORF">SAMN05216218_105269</name>
</gene>
<dbReference type="GO" id="GO:0019748">
    <property type="term" value="P:secondary metabolic process"/>
    <property type="evidence" value="ECO:0007669"/>
    <property type="project" value="TreeGrafter"/>
</dbReference>
<dbReference type="InterPro" id="IPR032465">
    <property type="entry name" value="ACMSD"/>
</dbReference>
<proteinExistence type="predicted"/>
<dbReference type="OrthoDB" id="189863at2157"/>
<protein>
    <recommendedName>
        <fullName evidence="2">Amidohydrolase-related domain-containing protein</fullName>
    </recommendedName>
</protein>
<dbReference type="EMBL" id="FNBK01000005">
    <property type="protein sequence ID" value="SDF35426.1"/>
    <property type="molecule type" value="Genomic_DNA"/>
</dbReference>